<gene>
    <name evidence="1" type="ORF">JHL16_30010</name>
</gene>
<sequence length="247" mass="25497">MVLKGQLALVTGAAQGIGKAISRALAAAGARVIMADISAGKARQAAAELSEQGLDCLGDELDVTRRDAVDAFAARIGAGMGPIAILVNNAGIGINMPLDDDQAPKVWDDTIAVNLTGVFNVSRALLPALKETRGSIVNISSVVAFTSGFADAAYVASKGGVRALTQKMCRDLAPHGIRVNAVAPGYVDTAMGGPSDPVYVDWLNWHCPMKRFGRPEEIGGPVVFLVSPAASFVNGVTLPVDGGYLVI</sequence>
<reference evidence="1" key="1">
    <citation type="submission" date="2021-01" db="EMBL/GenBank/DDBJ databases">
        <authorList>
            <person name="Sun Q."/>
        </authorList>
    </citation>
    <scope>NUCLEOTIDE SEQUENCE</scope>
    <source>
        <strain evidence="1">YIM B02566</strain>
    </source>
</reference>
<comment type="caution">
    <text evidence="1">The sequence shown here is derived from an EMBL/GenBank/DDBJ whole genome shotgun (WGS) entry which is preliminary data.</text>
</comment>
<evidence type="ECO:0000313" key="1">
    <source>
        <dbReference type="EMBL" id="MBK1870638.1"/>
    </source>
</evidence>
<dbReference type="Proteomes" id="UP000616151">
    <property type="component" value="Unassembled WGS sequence"/>
</dbReference>
<dbReference type="EMBL" id="JAENHL010000008">
    <property type="protein sequence ID" value="MBK1870638.1"/>
    <property type="molecule type" value="Genomic_DNA"/>
</dbReference>
<keyword evidence="2" id="KW-1185">Reference proteome</keyword>
<proteinExistence type="predicted"/>
<name>A0ACC5RE28_9HYPH</name>
<organism evidence="1 2">
    <name type="scientific">Taklimakanibacter albus</name>
    <dbReference type="NCBI Taxonomy" id="2800327"/>
    <lineage>
        <taxon>Bacteria</taxon>
        <taxon>Pseudomonadati</taxon>
        <taxon>Pseudomonadota</taxon>
        <taxon>Alphaproteobacteria</taxon>
        <taxon>Hyphomicrobiales</taxon>
        <taxon>Aestuariivirgaceae</taxon>
        <taxon>Taklimakanibacter</taxon>
    </lineage>
</organism>
<evidence type="ECO:0000313" key="2">
    <source>
        <dbReference type="Proteomes" id="UP000616151"/>
    </source>
</evidence>
<accession>A0ACC5RE28</accession>
<protein>
    <submittedName>
        <fullName evidence="1">SDR family oxidoreductase</fullName>
    </submittedName>
</protein>